<dbReference type="GO" id="GO:0005874">
    <property type="term" value="C:microtubule"/>
    <property type="evidence" value="ECO:0007669"/>
    <property type="project" value="UniProtKB-KW"/>
</dbReference>
<dbReference type="GO" id="GO:0051225">
    <property type="term" value="P:spindle assembly"/>
    <property type="evidence" value="ECO:0007669"/>
    <property type="project" value="TreeGrafter"/>
</dbReference>
<dbReference type="PANTHER" id="PTHR19302">
    <property type="entry name" value="GAMMA TUBULIN COMPLEX PROTEIN"/>
    <property type="match status" value="1"/>
</dbReference>
<evidence type="ECO:0000256" key="5">
    <source>
        <dbReference type="RuleBase" id="RU363050"/>
    </source>
</evidence>
<dbReference type="AlphaFoldDB" id="S3CY09"/>
<dbReference type="InterPro" id="IPR042241">
    <property type="entry name" value="GCP_C_sf"/>
</dbReference>
<dbReference type="GO" id="GO:0000922">
    <property type="term" value="C:spindle pole"/>
    <property type="evidence" value="ECO:0007669"/>
    <property type="project" value="InterPro"/>
</dbReference>
<evidence type="ECO:0000313" key="11">
    <source>
        <dbReference type="Proteomes" id="UP000016923"/>
    </source>
</evidence>
<feature type="region of interest" description="Disordered" evidence="6">
    <location>
        <begin position="146"/>
        <end position="207"/>
    </location>
</feature>
<gene>
    <name evidence="10" type="ORF">F503_08281</name>
</gene>
<feature type="region of interest" description="Disordered" evidence="6">
    <location>
        <begin position="878"/>
        <end position="937"/>
    </location>
</feature>
<dbReference type="InterPro" id="IPR041470">
    <property type="entry name" value="GCP_N"/>
</dbReference>
<evidence type="ECO:0000256" key="1">
    <source>
        <dbReference type="ARBA" id="ARBA00010337"/>
    </source>
</evidence>
<dbReference type="Gene3D" id="1.20.120.1900">
    <property type="entry name" value="Gamma-tubulin complex, C-terminal domain"/>
    <property type="match status" value="1"/>
</dbReference>
<evidence type="ECO:0000256" key="6">
    <source>
        <dbReference type="SAM" id="MobiDB-lite"/>
    </source>
</evidence>
<dbReference type="Pfam" id="PF17681">
    <property type="entry name" value="GCP_N_terminal"/>
    <property type="match status" value="1"/>
</dbReference>
<feature type="domain" description="Gamma tubulin complex component C-terminal" evidence="7">
    <location>
        <begin position="571"/>
        <end position="848"/>
    </location>
</feature>
<evidence type="ECO:0000259" key="8">
    <source>
        <dbReference type="Pfam" id="PF14609"/>
    </source>
</evidence>
<feature type="domain" description="Gamma tubulin complex component protein N-terminal" evidence="9">
    <location>
        <begin position="253"/>
        <end position="566"/>
    </location>
</feature>
<feature type="compositionally biased region" description="Acidic residues" evidence="6">
    <location>
        <begin position="157"/>
        <end position="179"/>
    </location>
</feature>
<dbReference type="HOGENOM" id="CLU_010106_0_0_1"/>
<dbReference type="InterPro" id="IPR040457">
    <property type="entry name" value="GCP_C"/>
</dbReference>
<accession>S3CY09</accession>
<evidence type="ECO:0000259" key="7">
    <source>
        <dbReference type="Pfam" id="PF04130"/>
    </source>
</evidence>
<feature type="compositionally biased region" description="Polar residues" evidence="6">
    <location>
        <begin position="186"/>
        <end position="198"/>
    </location>
</feature>
<comment type="subcellular location">
    <subcellularLocation>
        <location evidence="5">Cytoplasm</location>
        <location evidence="5">Cytoskeleton</location>
        <location evidence="5">Microtubule organizing center</location>
    </subcellularLocation>
</comment>
<dbReference type="InterPro" id="IPR059169">
    <property type="entry name" value="GCP5_N_ext"/>
</dbReference>
<dbReference type="GO" id="GO:0043015">
    <property type="term" value="F:gamma-tubulin binding"/>
    <property type="evidence" value="ECO:0007669"/>
    <property type="project" value="InterPro"/>
</dbReference>
<dbReference type="Proteomes" id="UP000016923">
    <property type="component" value="Unassembled WGS sequence"/>
</dbReference>
<keyword evidence="4 5" id="KW-0206">Cytoskeleton</keyword>
<keyword evidence="3 5" id="KW-0493">Microtubule</keyword>
<feature type="domain" description="Gamma-Tubulin ring complex non-core subunit mod21 N-terminal" evidence="8">
    <location>
        <begin position="67"/>
        <end position="150"/>
    </location>
</feature>
<feature type="compositionally biased region" description="Basic and acidic residues" evidence="6">
    <location>
        <begin position="895"/>
        <end position="908"/>
    </location>
</feature>
<dbReference type="GO" id="GO:0051321">
    <property type="term" value="P:meiotic cell cycle"/>
    <property type="evidence" value="ECO:0007669"/>
    <property type="project" value="TreeGrafter"/>
</dbReference>
<evidence type="ECO:0000313" key="10">
    <source>
        <dbReference type="EMBL" id="EPE05750.1"/>
    </source>
</evidence>
<dbReference type="OrthoDB" id="66546at2759"/>
<dbReference type="CDD" id="cd22572">
    <property type="entry name" value="GCP5_NTD"/>
    <property type="match status" value="1"/>
</dbReference>
<dbReference type="GO" id="GO:0007020">
    <property type="term" value="P:microtubule nucleation"/>
    <property type="evidence" value="ECO:0007669"/>
    <property type="project" value="InterPro"/>
</dbReference>
<dbReference type="PANTHER" id="PTHR19302:SF33">
    <property type="entry name" value="GAMMA-TUBULIN COMPLEX COMPONENT 5"/>
    <property type="match status" value="1"/>
</dbReference>
<feature type="compositionally biased region" description="Acidic residues" evidence="6">
    <location>
        <begin position="885"/>
        <end position="894"/>
    </location>
</feature>
<keyword evidence="2 5" id="KW-0963">Cytoplasm</keyword>
<dbReference type="InterPro" id="IPR007259">
    <property type="entry name" value="GCP"/>
</dbReference>
<proteinExistence type="inferred from homology"/>
<dbReference type="EMBL" id="KE148155">
    <property type="protein sequence ID" value="EPE05750.1"/>
    <property type="molecule type" value="Genomic_DNA"/>
</dbReference>
<reference evidence="10 11" key="1">
    <citation type="journal article" date="2013" name="BMC Genomics">
        <title>The genome and transcriptome of the pine saprophyte Ophiostoma piceae, and a comparison with the bark beetle-associated pine pathogen Grosmannia clavigera.</title>
        <authorList>
            <person name="Haridas S."/>
            <person name="Wang Y."/>
            <person name="Lim L."/>
            <person name="Massoumi Alamouti S."/>
            <person name="Jackman S."/>
            <person name="Docking R."/>
            <person name="Robertson G."/>
            <person name="Birol I."/>
            <person name="Bohlmann J."/>
            <person name="Breuil C."/>
        </authorList>
    </citation>
    <scope>NUCLEOTIDE SEQUENCE [LARGE SCALE GENOMIC DNA]</scope>
    <source>
        <strain evidence="10 11">UAMH 11346</strain>
    </source>
</reference>
<dbReference type="GO" id="GO:0051011">
    <property type="term" value="F:microtubule minus-end binding"/>
    <property type="evidence" value="ECO:0007669"/>
    <property type="project" value="TreeGrafter"/>
</dbReference>
<sequence length="1017" mass="113454">MAFLSELTAQTDELVTAVTSISTENDVHAFGSLREATLRSLRHHNNLRTNQFEVEAQLQGLEERFSVAGREGLSDALRDCRSKLSDNTTKWTPDILHFLLELSDRPAESASLDDLEALRTSRISAESPPLRWEDISREDDWASEPALWHSNDYGDTSGDELDYDYDNDDYDDDHDDEDGQDKASEDTTMSSINTPDQQARTHRDLVSDEHTREELAALLTSVRESQAWRGTWPVRDAPASGDGKLLIAELQIVRESLFMLQGLNTTLFGSNCTLVDSFRLSNVSLEAHRSLLTFVAASGRRLMPLRKRISPSQPKSSVPLLQVFQEAIRRRLHTFDHELSDMHARFVDIQSDVLVSTVAVIEELRPSLLCLFALSVVVQKLESERNMHAFRYLEILFDAASVAQFEGEQALYEFLGTIFFECFQVYLRPIRLWMEEGKLLDGDKIFFVAGAPAQVPLNQIWQNQYKLLRTSAGTLHAPRFLQPAASKIFTTGKSIVVLRHLGKYDNRNAGVLASAAIVEPTLDFAHVCPPGAAMAPFAQLFDEAFEGWIQSKHHAASATLQATLFDACGLWASLDALHCVYLMADGAATDAFASRVFHSLDTRNPRWHDRYAMTEFAREAFAERLDAYRLSIALDKGDMRDSDDPVVARRSIRQGFARIRLSYRLSWPVQIIIPGDSISGYQKLFTLLLQIRRTSSLLSGHRLLDDGIDVRADAEEGRNRKTGQPSKLPTGDRALYFTLRTRLLWFCNTLQSYIVTLVIAPRIDGLRADLKRAVDVDAMIEVHAQFLKALVTEACLGEKLGPIRDAILDLLDLALRLEDAHRANAAREASELQETWRLSVLSSPFQTPSKKLAASAALASGASPGSVRRRLFLAATTPRRRSEEQYDDDYNYGEEDNKGDDYEYHGGTDGDDDGGVDDDHDNKGGDGGDEGGDESSFMIPHYASRRDRQPVSAGASVRQSYSETLRTISSDLANSLRFVTGGLRAVARASSDATAAAKWDMLAEMLGDGSRRADMTR</sequence>
<organism evidence="10 11">
    <name type="scientific">Ophiostoma piceae (strain UAMH 11346)</name>
    <name type="common">Sap stain fungus</name>
    <dbReference type="NCBI Taxonomy" id="1262450"/>
    <lineage>
        <taxon>Eukaryota</taxon>
        <taxon>Fungi</taxon>
        <taxon>Dikarya</taxon>
        <taxon>Ascomycota</taxon>
        <taxon>Pezizomycotina</taxon>
        <taxon>Sordariomycetes</taxon>
        <taxon>Sordariomycetidae</taxon>
        <taxon>Ophiostomatales</taxon>
        <taxon>Ophiostomataceae</taxon>
        <taxon>Ophiostoma</taxon>
    </lineage>
</organism>
<dbReference type="Pfam" id="PF14609">
    <property type="entry name" value="GCP5-Mod21_N"/>
    <property type="match status" value="1"/>
</dbReference>
<dbReference type="GO" id="GO:0000278">
    <property type="term" value="P:mitotic cell cycle"/>
    <property type="evidence" value="ECO:0007669"/>
    <property type="project" value="TreeGrafter"/>
</dbReference>
<dbReference type="OMA" id="RTNQFEV"/>
<evidence type="ECO:0000259" key="9">
    <source>
        <dbReference type="Pfam" id="PF17681"/>
    </source>
</evidence>
<dbReference type="GO" id="GO:0000930">
    <property type="term" value="C:gamma-tubulin complex"/>
    <property type="evidence" value="ECO:0007669"/>
    <property type="project" value="TreeGrafter"/>
</dbReference>
<dbReference type="eggNOG" id="KOG4344">
    <property type="taxonomic scope" value="Eukaryota"/>
</dbReference>
<evidence type="ECO:0000256" key="2">
    <source>
        <dbReference type="ARBA" id="ARBA00022490"/>
    </source>
</evidence>
<feature type="compositionally biased region" description="Acidic residues" evidence="6">
    <location>
        <begin position="909"/>
        <end position="919"/>
    </location>
</feature>
<name>S3CY09_OPHP1</name>
<protein>
    <recommendedName>
        <fullName evidence="5">Spindle pole body component</fullName>
    </recommendedName>
</protein>
<comment type="similarity">
    <text evidence="1 5">Belongs to the TUBGCP family.</text>
</comment>
<dbReference type="Pfam" id="PF04130">
    <property type="entry name" value="GCP_C_terminal"/>
    <property type="match status" value="1"/>
</dbReference>
<dbReference type="GO" id="GO:0031122">
    <property type="term" value="P:cytoplasmic microtubule organization"/>
    <property type="evidence" value="ECO:0007669"/>
    <property type="project" value="TreeGrafter"/>
</dbReference>
<dbReference type="GO" id="GO:0005816">
    <property type="term" value="C:spindle pole body"/>
    <property type="evidence" value="ECO:0007669"/>
    <property type="project" value="UniProtKB-ARBA"/>
</dbReference>
<evidence type="ECO:0000256" key="3">
    <source>
        <dbReference type="ARBA" id="ARBA00022701"/>
    </source>
</evidence>
<dbReference type="InterPro" id="IPR032797">
    <property type="entry name" value="Mod21_N"/>
</dbReference>
<dbReference type="STRING" id="1262450.S3CY09"/>
<keyword evidence="11" id="KW-1185">Reference proteome</keyword>
<evidence type="ECO:0000256" key="4">
    <source>
        <dbReference type="ARBA" id="ARBA00023212"/>
    </source>
</evidence>
<dbReference type="VEuPathDB" id="FungiDB:F503_08281"/>